<evidence type="ECO:0000313" key="16">
    <source>
        <dbReference type="Proteomes" id="UP000093592"/>
    </source>
</evidence>
<dbReference type="InterPro" id="IPR053393">
    <property type="entry name" value="Meromycolate-ACP"/>
</dbReference>
<evidence type="ECO:0000256" key="5">
    <source>
        <dbReference type="ARBA" id="ARBA00022490"/>
    </source>
</evidence>
<feature type="domain" description="Carrier" evidence="14">
    <location>
        <begin position="3"/>
        <end position="81"/>
    </location>
</feature>
<comment type="function">
    <text evidence="11">Carrier of the growing fatty acid chain in fatty acid biosynthesis.</text>
</comment>
<evidence type="ECO:0000256" key="12">
    <source>
        <dbReference type="NCBIfam" id="TIGR00517"/>
    </source>
</evidence>
<keyword evidence="10 11" id="KW-0275">Fatty acid biosynthesis</keyword>
<evidence type="ECO:0000256" key="3">
    <source>
        <dbReference type="ARBA" id="ARBA00010930"/>
    </source>
</evidence>
<reference evidence="16" key="1">
    <citation type="submission" date="2016-06" db="EMBL/GenBank/DDBJ databases">
        <authorList>
            <person name="Sutton G."/>
            <person name="Brinkac L."/>
            <person name="Sanka R."/>
            <person name="Adams M."/>
            <person name="Lau E."/>
            <person name="Sam S."/>
            <person name="Sreng N."/>
            <person name="Him V."/>
            <person name="Kerleguer A."/>
            <person name="Cheng S."/>
        </authorList>
    </citation>
    <scope>NUCLEOTIDE SEQUENCE [LARGE SCALE GENOMIC DNA]</scope>
    <source>
        <strain evidence="16">E861</strain>
    </source>
</reference>
<keyword evidence="6 11" id="KW-0444">Lipid biosynthesis</keyword>
<comment type="PTM">
    <text evidence="11">4'-phosphopantetheine is transferred from CoA to a specific serine of apo-ACP by AcpS. This modification is essential for activity because fatty acids are bound in thioester linkage to the sulfhydryl of the prosthetic group.</text>
</comment>
<comment type="subcellular location">
    <subcellularLocation>
        <location evidence="2 11">Cytoplasm</location>
    </subcellularLocation>
</comment>
<dbReference type="PANTHER" id="PTHR20863">
    <property type="entry name" value="ACYL CARRIER PROTEIN"/>
    <property type="match status" value="1"/>
</dbReference>
<comment type="function">
    <text evidence="1">Acyl carrier protein involved in meromycolate extension.</text>
</comment>
<dbReference type="UniPathway" id="UPA00094"/>
<comment type="pathway">
    <text evidence="11">Lipid metabolism; fatty acid biosynthesis.</text>
</comment>
<evidence type="ECO:0000256" key="6">
    <source>
        <dbReference type="ARBA" id="ARBA00022516"/>
    </source>
</evidence>
<keyword evidence="5 11" id="KW-0963">Cytoplasm</keyword>
<dbReference type="Proteomes" id="UP000093592">
    <property type="component" value="Unassembled WGS sequence"/>
</dbReference>
<dbReference type="GO" id="GO:0000035">
    <property type="term" value="F:acyl binding"/>
    <property type="evidence" value="ECO:0007669"/>
    <property type="project" value="TreeGrafter"/>
</dbReference>
<evidence type="ECO:0000256" key="8">
    <source>
        <dbReference type="ARBA" id="ARBA00022832"/>
    </source>
</evidence>
<feature type="region of interest" description="Disordered" evidence="13">
    <location>
        <begin position="95"/>
        <end position="115"/>
    </location>
</feature>
<comment type="caution">
    <text evidence="15">The sequence shown here is derived from an EMBL/GenBank/DDBJ whole genome shotgun (WGS) entry which is preliminary data.</text>
</comment>
<keyword evidence="4 11" id="KW-0596">Phosphopantetheine</keyword>
<dbReference type="GO" id="GO:0009245">
    <property type="term" value="P:lipid A biosynthetic process"/>
    <property type="evidence" value="ECO:0007669"/>
    <property type="project" value="TreeGrafter"/>
</dbReference>
<protein>
    <recommendedName>
        <fullName evidence="11 12">Acyl carrier protein</fullName>
        <shortName evidence="11">ACP</shortName>
    </recommendedName>
</protein>
<dbReference type="SUPFAM" id="SSF47336">
    <property type="entry name" value="ACP-like"/>
    <property type="match status" value="1"/>
</dbReference>
<dbReference type="NCBIfam" id="NF002147">
    <property type="entry name" value="PRK00982.1-1"/>
    <property type="match status" value="1"/>
</dbReference>
<comment type="similarity">
    <text evidence="3 11">Belongs to the acyl carrier protein (ACP) family.</text>
</comment>
<dbReference type="InterPro" id="IPR009081">
    <property type="entry name" value="PP-bd_ACP"/>
</dbReference>
<accession>A0A1A2ZAY3</accession>
<feature type="modified residue" description="O-(pantetheine 4'-phosphoryl)serine" evidence="11">
    <location>
        <position position="41"/>
    </location>
</feature>
<evidence type="ECO:0000313" key="15">
    <source>
        <dbReference type="EMBL" id="OBI46266.1"/>
    </source>
</evidence>
<dbReference type="OrthoDB" id="9804551at2"/>
<dbReference type="EMBL" id="LZKJ01000109">
    <property type="protein sequence ID" value="OBI46266.1"/>
    <property type="molecule type" value="Genomic_DNA"/>
</dbReference>
<dbReference type="Pfam" id="PF00550">
    <property type="entry name" value="PP-binding"/>
    <property type="match status" value="1"/>
</dbReference>
<dbReference type="GO" id="GO:0016020">
    <property type="term" value="C:membrane"/>
    <property type="evidence" value="ECO:0007669"/>
    <property type="project" value="GOC"/>
</dbReference>
<dbReference type="NCBIfam" id="NF002150">
    <property type="entry name" value="PRK00982.1-4"/>
    <property type="match status" value="1"/>
</dbReference>
<dbReference type="NCBIfam" id="TIGR00517">
    <property type="entry name" value="acyl_carrier"/>
    <property type="match status" value="1"/>
</dbReference>
<evidence type="ECO:0000259" key="14">
    <source>
        <dbReference type="PROSITE" id="PS50075"/>
    </source>
</evidence>
<dbReference type="Gene3D" id="1.10.1200.10">
    <property type="entry name" value="ACP-like"/>
    <property type="match status" value="1"/>
</dbReference>
<dbReference type="RefSeq" id="WP_065014639.1">
    <property type="nucleotide sequence ID" value="NZ_LZKJ01000109.1"/>
</dbReference>
<sequence>MAVSQQEIIAGIAEIIEEVTGIEPSEITPEKSFVDDLDIDSLSMVEIAVQTEDKYGVKIPDEDLAGLRTVGDVVDYIQKLEEENPEAAQALRAKLEAENPETVESVRARMEADSK</sequence>
<dbReference type="GO" id="GO:0005829">
    <property type="term" value="C:cytosol"/>
    <property type="evidence" value="ECO:0007669"/>
    <property type="project" value="TreeGrafter"/>
</dbReference>
<dbReference type="PANTHER" id="PTHR20863:SF76">
    <property type="entry name" value="CARRIER DOMAIN-CONTAINING PROTEIN"/>
    <property type="match status" value="1"/>
</dbReference>
<keyword evidence="8 11" id="KW-0276">Fatty acid metabolism</keyword>
<evidence type="ECO:0000256" key="7">
    <source>
        <dbReference type="ARBA" id="ARBA00022553"/>
    </source>
</evidence>
<feature type="compositionally biased region" description="Basic and acidic residues" evidence="13">
    <location>
        <begin position="104"/>
        <end position="115"/>
    </location>
</feature>
<dbReference type="InterPro" id="IPR036736">
    <property type="entry name" value="ACP-like_sf"/>
</dbReference>
<dbReference type="AlphaFoldDB" id="A0A1A2ZAY3"/>
<evidence type="ECO:0000256" key="11">
    <source>
        <dbReference type="HAMAP-Rule" id="MF_01217"/>
    </source>
</evidence>
<dbReference type="GO" id="GO:0000036">
    <property type="term" value="F:acyl carrier activity"/>
    <property type="evidence" value="ECO:0007669"/>
    <property type="project" value="UniProtKB-UniRule"/>
</dbReference>
<evidence type="ECO:0000256" key="1">
    <source>
        <dbReference type="ARBA" id="ARBA00002580"/>
    </source>
</evidence>
<evidence type="ECO:0000256" key="9">
    <source>
        <dbReference type="ARBA" id="ARBA00023098"/>
    </source>
</evidence>
<keyword evidence="7 11" id="KW-0597">Phosphoprotein</keyword>
<name>A0A1A2ZAY3_9MYCO</name>
<evidence type="ECO:0000256" key="13">
    <source>
        <dbReference type="SAM" id="MobiDB-lite"/>
    </source>
</evidence>
<dbReference type="HAMAP" id="MF_01217">
    <property type="entry name" value="Acyl_carrier"/>
    <property type="match status" value="1"/>
</dbReference>
<dbReference type="NCBIfam" id="NF040636">
    <property type="entry name" value="AcpM"/>
    <property type="match status" value="1"/>
</dbReference>
<gene>
    <name evidence="11" type="primary">acpP</name>
    <name evidence="15" type="ORF">A5707_21825</name>
</gene>
<evidence type="ECO:0000256" key="10">
    <source>
        <dbReference type="ARBA" id="ARBA00023160"/>
    </source>
</evidence>
<organism evidence="15 16">
    <name type="scientific">Mycobacterium kyorinense</name>
    <dbReference type="NCBI Taxonomy" id="487514"/>
    <lineage>
        <taxon>Bacteria</taxon>
        <taxon>Bacillati</taxon>
        <taxon>Actinomycetota</taxon>
        <taxon>Actinomycetes</taxon>
        <taxon>Mycobacteriales</taxon>
        <taxon>Mycobacteriaceae</taxon>
        <taxon>Mycobacterium</taxon>
    </lineage>
</organism>
<dbReference type="FunFam" id="1.10.1200.10:FF:000010">
    <property type="entry name" value="Acyl carrier protein"/>
    <property type="match status" value="1"/>
</dbReference>
<dbReference type="InterPro" id="IPR003231">
    <property type="entry name" value="ACP"/>
</dbReference>
<evidence type="ECO:0000256" key="4">
    <source>
        <dbReference type="ARBA" id="ARBA00022450"/>
    </source>
</evidence>
<keyword evidence="9 11" id="KW-0443">Lipid metabolism</keyword>
<evidence type="ECO:0000256" key="2">
    <source>
        <dbReference type="ARBA" id="ARBA00004496"/>
    </source>
</evidence>
<dbReference type="NCBIfam" id="NF002148">
    <property type="entry name" value="PRK00982.1-2"/>
    <property type="match status" value="1"/>
</dbReference>
<dbReference type="PROSITE" id="PS50075">
    <property type="entry name" value="CARRIER"/>
    <property type="match status" value="1"/>
</dbReference>
<proteinExistence type="inferred from homology"/>